<accession>A0ABS9PYR4</accession>
<dbReference type="RefSeq" id="WP_239261994.1">
    <property type="nucleotide sequence ID" value="NZ_JAKRCV010000005.1"/>
</dbReference>
<feature type="region of interest" description="Disordered" evidence="1">
    <location>
        <begin position="252"/>
        <end position="306"/>
    </location>
</feature>
<gene>
    <name evidence="3" type="ORF">MHL29_02555</name>
</gene>
<name>A0ABS9PYR4_9MICO</name>
<evidence type="ECO:0000256" key="1">
    <source>
        <dbReference type="SAM" id="MobiDB-lite"/>
    </source>
</evidence>
<dbReference type="Gene3D" id="3.30.200.20">
    <property type="entry name" value="Phosphorylase Kinase, domain 1"/>
    <property type="match status" value="1"/>
</dbReference>
<dbReference type="Gene3D" id="1.10.510.10">
    <property type="entry name" value="Transferase(Phosphotransferase) domain 1"/>
    <property type="match status" value="1"/>
</dbReference>
<feature type="compositionally biased region" description="Basic and acidic residues" evidence="1">
    <location>
        <begin position="376"/>
        <end position="392"/>
    </location>
</feature>
<comment type="caution">
    <text evidence="3">The sequence shown here is derived from an EMBL/GenBank/DDBJ whole genome shotgun (WGS) entry which is preliminary data.</text>
</comment>
<protein>
    <recommendedName>
        <fullName evidence="5">Protein kinase domain-containing protein</fullName>
    </recommendedName>
</protein>
<evidence type="ECO:0000313" key="4">
    <source>
        <dbReference type="Proteomes" id="UP001521931"/>
    </source>
</evidence>
<dbReference type="Gene3D" id="2.60.120.260">
    <property type="entry name" value="Galactose-binding domain-like"/>
    <property type="match status" value="1"/>
</dbReference>
<evidence type="ECO:0008006" key="5">
    <source>
        <dbReference type="Google" id="ProtNLM"/>
    </source>
</evidence>
<keyword evidence="2" id="KW-0812">Transmembrane</keyword>
<evidence type="ECO:0000256" key="2">
    <source>
        <dbReference type="SAM" id="Phobius"/>
    </source>
</evidence>
<keyword evidence="2" id="KW-1133">Transmembrane helix</keyword>
<organism evidence="3 4">
    <name type="scientific">Arsenicicoccus bolidensis</name>
    <dbReference type="NCBI Taxonomy" id="229480"/>
    <lineage>
        <taxon>Bacteria</taxon>
        <taxon>Bacillati</taxon>
        <taxon>Actinomycetota</taxon>
        <taxon>Actinomycetes</taxon>
        <taxon>Micrococcales</taxon>
        <taxon>Intrasporangiaceae</taxon>
        <taxon>Arsenicicoccus</taxon>
    </lineage>
</organism>
<dbReference type="InterPro" id="IPR011009">
    <property type="entry name" value="Kinase-like_dom_sf"/>
</dbReference>
<dbReference type="EMBL" id="JAKRCV010000005">
    <property type="protein sequence ID" value="MCG7320777.1"/>
    <property type="molecule type" value="Genomic_DNA"/>
</dbReference>
<reference evidence="3 4" key="1">
    <citation type="submission" date="2022-02" db="EMBL/GenBank/DDBJ databases">
        <title>Uncovering new skin microbiome diversity through culturing and metagenomics.</title>
        <authorList>
            <person name="Conlan S."/>
            <person name="Deming C."/>
            <person name="Nisc Comparative Sequencing Program N."/>
            <person name="Segre J.A."/>
        </authorList>
    </citation>
    <scope>NUCLEOTIDE SEQUENCE [LARGE SCALE GENOMIC DNA]</scope>
    <source>
        <strain evidence="3 4">ACRQZ</strain>
    </source>
</reference>
<keyword evidence="2" id="KW-0472">Membrane</keyword>
<evidence type="ECO:0000313" key="3">
    <source>
        <dbReference type="EMBL" id="MCG7320777.1"/>
    </source>
</evidence>
<feature type="region of interest" description="Disordered" evidence="1">
    <location>
        <begin position="376"/>
        <end position="396"/>
    </location>
</feature>
<dbReference type="Proteomes" id="UP001521931">
    <property type="component" value="Unassembled WGS sequence"/>
</dbReference>
<proteinExistence type="predicted"/>
<keyword evidence="4" id="KW-1185">Reference proteome</keyword>
<dbReference type="SUPFAM" id="SSF56112">
    <property type="entry name" value="Protein kinase-like (PK-like)"/>
    <property type="match status" value="1"/>
</dbReference>
<feature type="compositionally biased region" description="Low complexity" evidence="1">
    <location>
        <begin position="286"/>
        <end position="306"/>
    </location>
</feature>
<sequence>MPAVGPGTSIGGRYHLRQRLERTDRVERWEADDTTFGRRVVVTVLDADDPAAEAALDAARRASALTDPRLLPILDAGREGDLVHVVEAEVEGSTLTELLRDGGLPAPEARRIVLEVAEVLDRARGRGLHHLALTPDDVLRGRDGSVRLRGLAVQAALLGRDGDSDQAASRTDALGLAALLHAATTATWPGKDATSLQATPVVAGAPAPPSELVAAVPHDIEDLVRRALGRARGTDGRPQDPGAVADALRPATLLAPSPGPTDTSDRFPADPPTSDPSAGDRSGPVTAATSDTSGTTSPADAASSSGVASTAGVMGSVGAAGVATGSTPHRLADDLRKDVEHVPSRAEAAAIAAAGATAAGAKAAARRVGDLVDGASRRAEDRRRERETRRLETQPARVPLSTLADERPRRAEPVAPIFVNDVPTGTPSRRQANFVLALLAALVVLGLVLGVVGVMSMVNNIQRQLDAPPVGRTYTVTAPAVTITQGADGTVTTKPAAPTRAPGAPIAVVGVTAYDPEGQDHAENNDTVGNVHDGDTATYWRSQRYKTDTFGNLKSGVGLAVYLGDAHSDVSQIKLTLPDSAGEDLTVYGSDTPTKDGAAVLGTAKGAKGEVTITVPAGQGKRPYIVVWFTNSPRMFGGNYAALSEISLS</sequence>
<feature type="transmembrane region" description="Helical" evidence="2">
    <location>
        <begin position="434"/>
        <end position="455"/>
    </location>
</feature>